<feature type="chain" id="PRO_5043140363" evidence="2">
    <location>
        <begin position="18"/>
        <end position="233"/>
    </location>
</feature>
<gene>
    <name evidence="3" type="ORF">SBAD_LOCUS9764</name>
</gene>
<reference evidence="3 4" key="2">
    <citation type="submission" date="2018-11" db="EMBL/GenBank/DDBJ databases">
        <authorList>
            <consortium name="Pathogen Informatics"/>
        </authorList>
    </citation>
    <scope>NUCLEOTIDE SEQUENCE [LARGE SCALE GENOMIC DNA]</scope>
</reference>
<sequence length="233" mass="26780">MNFSPAVLLLVLSNVHTSFNLKTTFKGGYIGGKKYCIRRFNNFLPTYVIKQIFTELEYDPALTTETIDKQGWLHTGDVGRWLPDGNLQIIDRKNQIFKIAQGDYIALAKIESIYQYCKCVSEVFVDGRPMGHYTVAVVVPEVDVARKWTEERRLRCGMVDLCQDDGFIAYVLEQMHQVGKDHGLKSIEQVKYISLCPNSFAFIDGLLTPTLKVRRRQMRQHFSTVLEELYARG</sequence>
<dbReference type="Proteomes" id="UP000270296">
    <property type="component" value="Unassembled WGS sequence"/>
</dbReference>
<dbReference type="Gene3D" id="3.40.50.12780">
    <property type="entry name" value="N-terminal domain of ligase-like"/>
    <property type="match status" value="1"/>
</dbReference>
<keyword evidence="1" id="KW-0436">Ligase</keyword>
<dbReference type="InterPro" id="IPR042099">
    <property type="entry name" value="ANL_N_sf"/>
</dbReference>
<name>A0A183J1L6_9BILA</name>
<evidence type="ECO:0000256" key="1">
    <source>
        <dbReference type="ARBA" id="ARBA00022598"/>
    </source>
</evidence>
<dbReference type="WBParaSite" id="SBAD_0001011401-mRNA-1">
    <property type="protein sequence ID" value="SBAD_0001011401-mRNA-1"/>
    <property type="gene ID" value="SBAD_0001011401"/>
</dbReference>
<evidence type="ECO:0000313" key="5">
    <source>
        <dbReference type="WBParaSite" id="SBAD_0001011401-mRNA-1"/>
    </source>
</evidence>
<evidence type="ECO:0000256" key="2">
    <source>
        <dbReference type="SAM" id="SignalP"/>
    </source>
</evidence>
<dbReference type="GO" id="GO:0016020">
    <property type="term" value="C:membrane"/>
    <property type="evidence" value="ECO:0007669"/>
    <property type="project" value="TreeGrafter"/>
</dbReference>
<dbReference type="GO" id="GO:0005783">
    <property type="term" value="C:endoplasmic reticulum"/>
    <property type="evidence" value="ECO:0007669"/>
    <property type="project" value="TreeGrafter"/>
</dbReference>
<proteinExistence type="predicted"/>
<feature type="signal peptide" evidence="2">
    <location>
        <begin position="1"/>
        <end position="17"/>
    </location>
</feature>
<dbReference type="PANTHER" id="PTHR43272">
    <property type="entry name" value="LONG-CHAIN-FATTY-ACID--COA LIGASE"/>
    <property type="match status" value="1"/>
</dbReference>
<dbReference type="EMBL" id="UZAM01013134">
    <property type="protein sequence ID" value="VDP25741.1"/>
    <property type="molecule type" value="Genomic_DNA"/>
</dbReference>
<reference evidence="5" key="1">
    <citation type="submission" date="2016-06" db="UniProtKB">
        <authorList>
            <consortium name="WormBaseParasite"/>
        </authorList>
    </citation>
    <scope>IDENTIFICATION</scope>
</reference>
<dbReference type="AlphaFoldDB" id="A0A183J1L6"/>
<keyword evidence="2" id="KW-0732">Signal</keyword>
<dbReference type="GO" id="GO:0004467">
    <property type="term" value="F:long-chain fatty acid-CoA ligase activity"/>
    <property type="evidence" value="ECO:0007669"/>
    <property type="project" value="TreeGrafter"/>
</dbReference>
<evidence type="ECO:0000313" key="3">
    <source>
        <dbReference type="EMBL" id="VDP25741.1"/>
    </source>
</evidence>
<dbReference type="PANTHER" id="PTHR43272:SF107">
    <property type="entry name" value="LONG-CHAIN-FATTY-ACID--COA LIGASE 5"/>
    <property type="match status" value="1"/>
</dbReference>
<keyword evidence="4" id="KW-1185">Reference proteome</keyword>
<dbReference type="SUPFAM" id="SSF56801">
    <property type="entry name" value="Acetyl-CoA synthetase-like"/>
    <property type="match status" value="1"/>
</dbReference>
<accession>A0A183J1L6</accession>
<dbReference type="OrthoDB" id="1700726at2759"/>
<protein>
    <submittedName>
        <fullName evidence="5">AMP-binding domain-containing protein</fullName>
    </submittedName>
</protein>
<organism evidence="5">
    <name type="scientific">Soboliphyme baturini</name>
    <dbReference type="NCBI Taxonomy" id="241478"/>
    <lineage>
        <taxon>Eukaryota</taxon>
        <taxon>Metazoa</taxon>
        <taxon>Ecdysozoa</taxon>
        <taxon>Nematoda</taxon>
        <taxon>Enoplea</taxon>
        <taxon>Dorylaimia</taxon>
        <taxon>Dioctophymatida</taxon>
        <taxon>Dioctophymatoidea</taxon>
        <taxon>Soboliphymatidae</taxon>
        <taxon>Soboliphyme</taxon>
    </lineage>
</organism>
<evidence type="ECO:0000313" key="4">
    <source>
        <dbReference type="Proteomes" id="UP000270296"/>
    </source>
</evidence>